<gene>
    <name evidence="3" type="ORF">JOF28_002800</name>
</gene>
<dbReference type="InterPro" id="IPR009839">
    <property type="entry name" value="SseB_N"/>
</dbReference>
<sequence length="304" mass="31499">MAIKRLPSTGDAPRATGVPDSLVPGGPADSAGFPWAGRTFDHHETAFEGDTGETPERLRLAVLNLRAIAAEAAAAPSAEAHWDAVARLADAHAEVIAALGESRVLVPMVAEAGDIGLTPEGKTVEKTQELSIVAVAAPDGRTVLPVFSSTAAMTAWNNTARPIPVPGPQAAVAAAQEEHDLIVIDAGSADLVYGVRRPAIAALALGERYVPAWADAEVVAAFEASAAAEPDVARVWIAPADLAGTLAAPEVDVRIRISRALTRPELEALLGRLQGAWAGETVIADRVDSLRVFPMLPDNARPAA</sequence>
<comment type="caution">
    <text evidence="3">The sequence shown here is derived from an EMBL/GenBank/DDBJ whole genome shotgun (WGS) entry which is preliminary data.</text>
</comment>
<dbReference type="Proteomes" id="UP000675163">
    <property type="component" value="Unassembled WGS sequence"/>
</dbReference>
<evidence type="ECO:0000313" key="3">
    <source>
        <dbReference type="EMBL" id="MBP1327568.1"/>
    </source>
</evidence>
<name>A0A940PVF6_9MICO</name>
<feature type="domain" description="SseB protein N-terminal" evidence="2">
    <location>
        <begin position="87"/>
        <end position="189"/>
    </location>
</feature>
<dbReference type="RefSeq" id="WP_209706505.1">
    <property type="nucleotide sequence ID" value="NZ_JAFIDA010000001.1"/>
</dbReference>
<dbReference type="AlphaFoldDB" id="A0A940PVF6"/>
<feature type="region of interest" description="Disordered" evidence="1">
    <location>
        <begin position="1"/>
        <end position="37"/>
    </location>
</feature>
<reference evidence="3" key="1">
    <citation type="submission" date="2021-02" db="EMBL/GenBank/DDBJ databases">
        <title>Sequencing the genomes of 1000 actinobacteria strains.</title>
        <authorList>
            <person name="Klenk H.-P."/>
        </authorList>
    </citation>
    <scope>NUCLEOTIDE SEQUENCE</scope>
    <source>
        <strain evidence="3">DSM 22850</strain>
    </source>
</reference>
<evidence type="ECO:0000256" key="1">
    <source>
        <dbReference type="SAM" id="MobiDB-lite"/>
    </source>
</evidence>
<keyword evidence="4" id="KW-1185">Reference proteome</keyword>
<evidence type="ECO:0000313" key="4">
    <source>
        <dbReference type="Proteomes" id="UP000675163"/>
    </source>
</evidence>
<evidence type="ECO:0000259" key="2">
    <source>
        <dbReference type="Pfam" id="PF07179"/>
    </source>
</evidence>
<dbReference type="EMBL" id="JAFIDA010000001">
    <property type="protein sequence ID" value="MBP1327568.1"/>
    <property type="molecule type" value="Genomic_DNA"/>
</dbReference>
<organism evidence="3 4">
    <name type="scientific">Leucobacter exalbidus</name>
    <dbReference type="NCBI Taxonomy" id="662960"/>
    <lineage>
        <taxon>Bacteria</taxon>
        <taxon>Bacillati</taxon>
        <taxon>Actinomycetota</taxon>
        <taxon>Actinomycetes</taxon>
        <taxon>Micrococcales</taxon>
        <taxon>Microbacteriaceae</taxon>
        <taxon>Leucobacter</taxon>
    </lineage>
</organism>
<protein>
    <recommendedName>
        <fullName evidence="2">SseB protein N-terminal domain-containing protein</fullName>
    </recommendedName>
</protein>
<accession>A0A940PVF6</accession>
<dbReference type="Pfam" id="PF07179">
    <property type="entry name" value="SseB"/>
    <property type="match status" value="1"/>
</dbReference>
<proteinExistence type="predicted"/>